<evidence type="ECO:0000313" key="3">
    <source>
        <dbReference type="EMBL" id="PWB96982.1"/>
    </source>
</evidence>
<organism evidence="3 4">
    <name type="scientific">Homoserinimonas hongtaonis</name>
    <dbReference type="NCBI Taxonomy" id="2079791"/>
    <lineage>
        <taxon>Bacteria</taxon>
        <taxon>Bacillati</taxon>
        <taxon>Actinomycetota</taxon>
        <taxon>Actinomycetes</taxon>
        <taxon>Micrococcales</taxon>
        <taxon>Microbacteriaceae</taxon>
        <taxon>Homoserinimonas</taxon>
    </lineage>
</organism>
<proteinExistence type="predicted"/>
<evidence type="ECO:0000313" key="4">
    <source>
        <dbReference type="Proteomes" id="UP000244978"/>
    </source>
</evidence>
<dbReference type="AlphaFoldDB" id="A0A2U1SZE4"/>
<gene>
    <name evidence="3" type="ORF">DF220_03365</name>
</gene>
<dbReference type="EMBL" id="QEEX01000001">
    <property type="protein sequence ID" value="PWB96982.1"/>
    <property type="molecule type" value="Genomic_DNA"/>
</dbReference>
<protein>
    <submittedName>
        <fullName evidence="3">Uncharacterized protein</fullName>
    </submittedName>
</protein>
<name>A0A2U1SZE4_9MICO</name>
<accession>A0A2U1SZE4</accession>
<keyword evidence="4" id="KW-1185">Reference proteome</keyword>
<evidence type="ECO:0000256" key="1">
    <source>
        <dbReference type="SAM" id="MobiDB-lite"/>
    </source>
</evidence>
<sequence>MFAIVAAALCLSACFPPATPPQGARESLTELENRFRDLPGVSTVEASLGQVDPKDQPRDWLARVLVTAVGTDLELAGALREAAVPGVRGAELTTTLELPAGEGVAATVVDALDAAEVEFADTLRRSPQVAYVSLTPLRRNIDLERQASLSEGIALARPAAGTDRLSVTRADVTISVTDLEPGAALIALFESLSDDPAVSHLYFAAGAPTERASLNVMSDDVGRMAEALARTPDDAADRGQARRVAFTVTSADSEERVSGWLGLPLGSSPPNDEPQRNSEPSSAPNLNAERSGAISFLEETVLAAAGTADVDSREESCADGVGMQIRAFTLLPLSSLSDGLESAFARVTSHWSETGLQPYDRAMGTDIWRVAEPRTDRVHSASIRGSSEGLSLAVTSACAT</sequence>
<keyword evidence="2" id="KW-0732">Signal</keyword>
<dbReference type="Proteomes" id="UP000244978">
    <property type="component" value="Unassembled WGS sequence"/>
</dbReference>
<comment type="caution">
    <text evidence="3">The sequence shown here is derived from an EMBL/GenBank/DDBJ whole genome shotgun (WGS) entry which is preliminary data.</text>
</comment>
<evidence type="ECO:0000256" key="2">
    <source>
        <dbReference type="SAM" id="SignalP"/>
    </source>
</evidence>
<feature type="region of interest" description="Disordered" evidence="1">
    <location>
        <begin position="258"/>
        <end position="287"/>
    </location>
</feature>
<reference evidence="4" key="1">
    <citation type="submission" date="2018-04" db="EMBL/GenBank/DDBJ databases">
        <authorList>
            <person name="Liu S."/>
            <person name="Wang Z."/>
            <person name="Li J."/>
        </authorList>
    </citation>
    <scope>NUCLEOTIDE SEQUENCE [LARGE SCALE GENOMIC DNA]</scope>
    <source>
        <strain evidence="4">S1194</strain>
    </source>
</reference>
<feature type="chain" id="PRO_5039156193" evidence="2">
    <location>
        <begin position="19"/>
        <end position="400"/>
    </location>
</feature>
<feature type="signal peptide" evidence="2">
    <location>
        <begin position="1"/>
        <end position="18"/>
    </location>
</feature>